<protein>
    <submittedName>
        <fullName evidence="3">Uncharacterized protein LOC116220611</fullName>
    </submittedName>
</protein>
<evidence type="ECO:0000313" key="3">
    <source>
        <dbReference type="RefSeq" id="XP_031424441.2"/>
    </source>
</evidence>
<dbReference type="KEGG" id="char:116220611"/>
<dbReference type="RefSeq" id="XP_031424441.2">
    <property type="nucleotide sequence ID" value="XM_031568581.2"/>
</dbReference>
<dbReference type="Proteomes" id="UP000515152">
    <property type="component" value="Chromosome 5"/>
</dbReference>
<keyword evidence="1" id="KW-0472">Membrane</keyword>
<organism evidence="2 3">
    <name type="scientific">Clupea harengus</name>
    <name type="common">Atlantic herring</name>
    <dbReference type="NCBI Taxonomy" id="7950"/>
    <lineage>
        <taxon>Eukaryota</taxon>
        <taxon>Metazoa</taxon>
        <taxon>Chordata</taxon>
        <taxon>Craniata</taxon>
        <taxon>Vertebrata</taxon>
        <taxon>Euteleostomi</taxon>
        <taxon>Actinopterygii</taxon>
        <taxon>Neopterygii</taxon>
        <taxon>Teleostei</taxon>
        <taxon>Clupei</taxon>
        <taxon>Clupeiformes</taxon>
        <taxon>Clupeoidei</taxon>
        <taxon>Clupeidae</taxon>
        <taxon>Clupea</taxon>
    </lineage>
</organism>
<sequence>MQGLVLIVPLIPLLLFQCLCWVSEEASLLLIHLTFTLFGISEFIPAFCLLTDNLQKPTVSVHHDRTNKLLDIVCEIPKQSWNVTGCQFYSGHGENFYPTAKIASGNCHFFSVDEDDLFRRLQSVRSREVSCDYTVNTEPSSLSPRSDPYTFTGFLATVNQPLTKNTPLTSPEAGLRPQSTPVELKVATRGDAHTATVSPGSTLHLTSEYTMDASVSPGSTLHLHSEYTMDASGK</sequence>
<reference evidence="3" key="1">
    <citation type="submission" date="2025-08" db="UniProtKB">
        <authorList>
            <consortium name="RefSeq"/>
        </authorList>
    </citation>
    <scope>IDENTIFICATION</scope>
</reference>
<keyword evidence="1" id="KW-0812">Transmembrane</keyword>
<name>A0A6P8FLG0_CLUHA</name>
<accession>A0A6P8FLG0</accession>
<evidence type="ECO:0000313" key="2">
    <source>
        <dbReference type="Proteomes" id="UP000515152"/>
    </source>
</evidence>
<gene>
    <name evidence="3" type="primary">LOC116220611</name>
</gene>
<dbReference type="AlphaFoldDB" id="A0A6P8FLG0"/>
<evidence type="ECO:0000256" key="1">
    <source>
        <dbReference type="SAM" id="Phobius"/>
    </source>
</evidence>
<proteinExistence type="predicted"/>
<feature type="transmembrane region" description="Helical" evidence="1">
    <location>
        <begin position="30"/>
        <end position="50"/>
    </location>
</feature>
<keyword evidence="2" id="KW-1185">Reference proteome</keyword>
<keyword evidence="1" id="KW-1133">Transmembrane helix</keyword>
<dbReference type="OrthoDB" id="8938325at2759"/>
<dbReference type="GeneID" id="116220611"/>